<reference evidence="3" key="1">
    <citation type="submission" date="2016-06" db="UniProtKB">
        <authorList>
            <consortium name="WormBaseParasite"/>
        </authorList>
    </citation>
    <scope>IDENTIFICATION</scope>
</reference>
<dbReference type="OrthoDB" id="5870989at2759"/>
<sequence length="286" mass="31422">MCCSLLWSRSRRQPSQQWSRSRRQPSQRNLSATFRVANNLGKCKHTVPPSPQPVGAAFSLAALNCRVSSVVTQGVPRAVWSVILHVSRAAVRDWNVSFVDFRPWLRVVNGFLKKQLNDADFIDNLDGCTAATAAAAAAAAAAAKKFLITCLYNVMSSEVSAVVSVESDNPGRWRTVSMTVGGDECEDEAEVSDLRESLRAWSTLAGPSSSSAAVVDQQLYDLSSDCDPEFEAVLSSVFANENRLFQPLSDDTVSPLFQSPLARHHTPSTCYIFLFVQFLVLIYMHI</sequence>
<accession>A0A183EF98</accession>
<dbReference type="EMBL" id="UYRT01088883">
    <property type="protein sequence ID" value="VDN34270.1"/>
    <property type="molecule type" value="Genomic_DNA"/>
</dbReference>
<evidence type="ECO:0000313" key="1">
    <source>
        <dbReference type="EMBL" id="VDN34270.1"/>
    </source>
</evidence>
<dbReference type="AlphaFoldDB" id="A0A183EF98"/>
<name>A0A183EF98_9BILA</name>
<gene>
    <name evidence="1" type="ORF">GPUH_LOCUS19640</name>
</gene>
<reference evidence="1 2" key="2">
    <citation type="submission" date="2018-11" db="EMBL/GenBank/DDBJ databases">
        <authorList>
            <consortium name="Pathogen Informatics"/>
        </authorList>
    </citation>
    <scope>NUCLEOTIDE SEQUENCE [LARGE SCALE GENOMIC DNA]</scope>
</reference>
<evidence type="ECO:0000313" key="3">
    <source>
        <dbReference type="WBParaSite" id="GPUH_0001966401-mRNA-1"/>
    </source>
</evidence>
<organism evidence="3">
    <name type="scientific">Gongylonema pulchrum</name>
    <dbReference type="NCBI Taxonomy" id="637853"/>
    <lineage>
        <taxon>Eukaryota</taxon>
        <taxon>Metazoa</taxon>
        <taxon>Ecdysozoa</taxon>
        <taxon>Nematoda</taxon>
        <taxon>Chromadorea</taxon>
        <taxon>Rhabditida</taxon>
        <taxon>Spirurina</taxon>
        <taxon>Spiruromorpha</taxon>
        <taxon>Spiruroidea</taxon>
        <taxon>Gongylonematidae</taxon>
        <taxon>Gongylonema</taxon>
    </lineage>
</organism>
<proteinExistence type="predicted"/>
<evidence type="ECO:0000313" key="2">
    <source>
        <dbReference type="Proteomes" id="UP000271098"/>
    </source>
</evidence>
<dbReference type="Proteomes" id="UP000271098">
    <property type="component" value="Unassembled WGS sequence"/>
</dbReference>
<protein>
    <submittedName>
        <fullName evidence="1 3">Uncharacterized protein</fullName>
    </submittedName>
</protein>
<keyword evidence="2" id="KW-1185">Reference proteome</keyword>
<dbReference type="WBParaSite" id="GPUH_0001966401-mRNA-1">
    <property type="protein sequence ID" value="GPUH_0001966401-mRNA-1"/>
    <property type="gene ID" value="GPUH_0001966401"/>
</dbReference>